<protein>
    <submittedName>
        <fullName evidence="3">Type I restriction enzyme, S subunit</fullName>
    </submittedName>
</protein>
<dbReference type="GO" id="GO:0009307">
    <property type="term" value="P:DNA restriction-modification system"/>
    <property type="evidence" value="ECO:0007669"/>
    <property type="project" value="UniProtKB-KW"/>
</dbReference>
<dbReference type="RefSeq" id="WP_200810414.1">
    <property type="nucleotide sequence ID" value="NZ_FQYW01000016.1"/>
</dbReference>
<evidence type="ECO:0000313" key="4">
    <source>
        <dbReference type="Proteomes" id="UP000191240"/>
    </source>
</evidence>
<dbReference type="GO" id="GO:0003677">
    <property type="term" value="F:DNA binding"/>
    <property type="evidence" value="ECO:0007669"/>
    <property type="project" value="UniProtKB-KW"/>
</dbReference>
<dbReference type="EMBL" id="FQYW01000016">
    <property type="protein sequence ID" value="SHI88556.1"/>
    <property type="molecule type" value="Genomic_DNA"/>
</dbReference>
<sequence>MAKLIDITGKALSGEWGTDDEKGIGIPVLRTTNFTNEGVVDYTDVVTRIITKKNISEKYLKPGDIIIEKSGGSDKQPVGRVIYFNGPEKKYLFNNFTGLLRVKEPNKWFPKYVFYSLFGNYRRGGTLPFENKTTGLHNLKTDDYVSRYEVKEAKYSKQIEISEYLDKLYFIIKMREKELVELDTLIKARFIELFEDGQSPIRTVEELCSEIVDCPHT</sequence>
<evidence type="ECO:0000256" key="1">
    <source>
        <dbReference type="ARBA" id="ARBA00022747"/>
    </source>
</evidence>
<dbReference type="SUPFAM" id="SSF116734">
    <property type="entry name" value="DNA methylase specificity domain"/>
    <property type="match status" value="1"/>
</dbReference>
<dbReference type="Gene3D" id="3.90.220.20">
    <property type="entry name" value="DNA methylase specificity domains"/>
    <property type="match status" value="1"/>
</dbReference>
<gene>
    <name evidence="3" type="ORF">SAMN02745671_02014</name>
</gene>
<dbReference type="PANTHER" id="PTHR30408:SF12">
    <property type="entry name" value="TYPE I RESTRICTION ENZYME MJAVIII SPECIFICITY SUBUNIT"/>
    <property type="match status" value="1"/>
</dbReference>
<dbReference type="InterPro" id="IPR052021">
    <property type="entry name" value="Type-I_RS_S_subunit"/>
</dbReference>
<reference evidence="3 4" key="1">
    <citation type="submission" date="2016-11" db="EMBL/GenBank/DDBJ databases">
        <authorList>
            <person name="Jaros S."/>
            <person name="Januszkiewicz K."/>
            <person name="Wedrychowicz H."/>
        </authorList>
    </citation>
    <scope>NUCLEOTIDE SEQUENCE [LARGE SCALE GENOMIC DNA]</scope>
    <source>
        <strain evidence="3 4">DSM 3074</strain>
    </source>
</reference>
<name>A0A1M6ET34_9FIRM</name>
<evidence type="ECO:0000313" key="3">
    <source>
        <dbReference type="EMBL" id="SHI88556.1"/>
    </source>
</evidence>
<dbReference type="AlphaFoldDB" id="A0A1M6ET34"/>
<feature type="non-terminal residue" evidence="3">
    <location>
        <position position="217"/>
    </location>
</feature>
<dbReference type="InterPro" id="IPR044946">
    <property type="entry name" value="Restrct_endonuc_typeI_TRD_sf"/>
</dbReference>
<evidence type="ECO:0000256" key="2">
    <source>
        <dbReference type="ARBA" id="ARBA00023125"/>
    </source>
</evidence>
<accession>A0A1M6ET34</accession>
<keyword evidence="2" id="KW-0238">DNA-binding</keyword>
<dbReference type="Proteomes" id="UP000191240">
    <property type="component" value="Unassembled WGS sequence"/>
</dbReference>
<organism evidence="3 4">
    <name type="scientific">Anaerovibrio lipolyticus DSM 3074</name>
    <dbReference type="NCBI Taxonomy" id="1120997"/>
    <lineage>
        <taxon>Bacteria</taxon>
        <taxon>Bacillati</taxon>
        <taxon>Bacillota</taxon>
        <taxon>Negativicutes</taxon>
        <taxon>Selenomonadales</taxon>
        <taxon>Selenomonadaceae</taxon>
        <taxon>Anaerovibrio</taxon>
    </lineage>
</organism>
<keyword evidence="1" id="KW-0680">Restriction system</keyword>
<proteinExistence type="predicted"/>
<dbReference type="PANTHER" id="PTHR30408">
    <property type="entry name" value="TYPE-1 RESTRICTION ENZYME ECOKI SPECIFICITY PROTEIN"/>
    <property type="match status" value="1"/>
</dbReference>